<protein>
    <recommendedName>
        <fullName evidence="2">Phosphatidic acid phosphatase type 2/haloperoxidase domain-containing protein</fullName>
    </recommendedName>
</protein>
<dbReference type="InterPro" id="IPR000326">
    <property type="entry name" value="PAP2/HPO"/>
</dbReference>
<feature type="transmembrane region" description="Helical" evidence="1">
    <location>
        <begin position="171"/>
        <end position="190"/>
    </location>
</feature>
<evidence type="ECO:0000313" key="3">
    <source>
        <dbReference type="EMBL" id="MCP9764751.1"/>
    </source>
</evidence>
<gene>
    <name evidence="3" type="ORF">EGI31_17570</name>
</gene>
<feature type="transmembrane region" description="Helical" evidence="1">
    <location>
        <begin position="28"/>
        <end position="49"/>
    </location>
</feature>
<accession>A0AAE3KVY6</accession>
<reference evidence="3 4" key="1">
    <citation type="submission" date="2018-11" db="EMBL/GenBank/DDBJ databases">
        <title>Novel bacteria species description.</title>
        <authorList>
            <person name="Han J.-H."/>
        </authorList>
    </citation>
    <scope>NUCLEOTIDE SEQUENCE [LARGE SCALE GENOMIC DNA]</scope>
    <source>
        <strain evidence="3 4">KCTC23259</strain>
    </source>
</reference>
<name>A0AAE3KVY6_9BACT</name>
<organism evidence="3 4">
    <name type="scientific">Lacihabitans soyangensis</name>
    <dbReference type="NCBI Taxonomy" id="869394"/>
    <lineage>
        <taxon>Bacteria</taxon>
        <taxon>Pseudomonadati</taxon>
        <taxon>Bacteroidota</taxon>
        <taxon>Cytophagia</taxon>
        <taxon>Cytophagales</taxon>
        <taxon>Leadbetterellaceae</taxon>
        <taxon>Lacihabitans</taxon>
    </lineage>
</organism>
<feature type="domain" description="Phosphatidic acid phosphatase type 2/haloperoxidase" evidence="2">
    <location>
        <begin position="118"/>
        <end position="186"/>
    </location>
</feature>
<keyword evidence="1" id="KW-1133">Transmembrane helix</keyword>
<evidence type="ECO:0000256" key="1">
    <source>
        <dbReference type="SAM" id="Phobius"/>
    </source>
</evidence>
<feature type="transmembrane region" description="Helical" evidence="1">
    <location>
        <begin position="91"/>
        <end position="111"/>
    </location>
</feature>
<proteinExistence type="predicted"/>
<dbReference type="EMBL" id="RJUF01000176">
    <property type="protein sequence ID" value="MCP9764751.1"/>
    <property type="molecule type" value="Genomic_DNA"/>
</dbReference>
<feature type="transmembrane region" description="Helical" evidence="1">
    <location>
        <begin position="69"/>
        <end position="85"/>
    </location>
</feature>
<keyword evidence="1" id="KW-0812">Transmembrane</keyword>
<keyword evidence="1" id="KW-0472">Membrane</keyword>
<evidence type="ECO:0000313" key="4">
    <source>
        <dbReference type="Proteomes" id="UP001204144"/>
    </source>
</evidence>
<dbReference type="AlphaFoldDB" id="A0AAE3KVY6"/>
<comment type="caution">
    <text evidence="3">The sequence shown here is derived from an EMBL/GenBank/DDBJ whole genome shotgun (WGS) entry which is preliminary data.</text>
</comment>
<evidence type="ECO:0000259" key="2">
    <source>
        <dbReference type="Pfam" id="PF01569"/>
    </source>
</evidence>
<feature type="transmembrane region" description="Helical" evidence="1">
    <location>
        <begin position="144"/>
        <end position="164"/>
    </location>
</feature>
<sequence>MPTYLVLILKAFAPLSLFYSFFTLKSFAVFISIIFLYTAVFPILLVFWLNKTKSVSNIEISNTKERPKVYLITSGFFISLGYFFYSKGGLLEPTSFLIAIMVVNILGLAVFSIREKISAHASALACILAVTATVYIKFVEQNLYLPILGLILLLGILSSSRLILGAHTLKQVILGIVWGVFTGVLGTIYLL</sequence>
<keyword evidence="4" id="KW-1185">Reference proteome</keyword>
<feature type="transmembrane region" description="Helical" evidence="1">
    <location>
        <begin position="118"/>
        <end position="138"/>
    </location>
</feature>
<dbReference type="Proteomes" id="UP001204144">
    <property type="component" value="Unassembled WGS sequence"/>
</dbReference>
<feature type="transmembrane region" description="Helical" evidence="1">
    <location>
        <begin position="5"/>
        <end position="22"/>
    </location>
</feature>
<dbReference type="Pfam" id="PF01569">
    <property type="entry name" value="PAP2"/>
    <property type="match status" value="1"/>
</dbReference>